<comment type="cofactor">
    <cofactor evidence="2">
        <name>Mn(2+)</name>
        <dbReference type="ChEBI" id="CHEBI:29035"/>
    </cofactor>
</comment>
<dbReference type="PANTHER" id="PTHR11845">
    <property type="entry name" value="5'-DEOXYNUCLEOTIDASE HDDC2"/>
    <property type="match status" value="1"/>
</dbReference>
<dbReference type="OrthoDB" id="10254258at2759"/>
<keyword evidence="8" id="KW-0479">Metal-binding</keyword>
<comment type="caution">
    <text evidence="11">The sequence shown here is derived from an EMBL/GenBank/DDBJ whole genome shotgun (WGS) entry which is preliminary data.</text>
</comment>
<evidence type="ECO:0000259" key="10">
    <source>
        <dbReference type="SMART" id="SM00471"/>
    </source>
</evidence>
<dbReference type="SMART" id="SM00471">
    <property type="entry name" value="HDc"/>
    <property type="match status" value="1"/>
</dbReference>
<dbReference type="VEuPathDB" id="GiardiaDB:GMRT_12724"/>
<comment type="function">
    <text evidence="4">Catalyzes the dephosphorylation of the nucleoside 5'-monophosphates deoxyadenosine monophosphate (dAMP), deoxycytidine monophosphate (dCMP), deoxyguanosine monophosphate (dGMP) and deoxythymidine monophosphate (dTMP).</text>
</comment>
<keyword evidence="9 11" id="KW-0378">Hydrolase</keyword>
<dbReference type="GO" id="GO:0005737">
    <property type="term" value="C:cytoplasm"/>
    <property type="evidence" value="ECO:0007669"/>
    <property type="project" value="TreeGrafter"/>
</dbReference>
<comment type="subunit">
    <text evidence="6">Homodimer.</text>
</comment>
<evidence type="ECO:0000256" key="1">
    <source>
        <dbReference type="ARBA" id="ARBA00001638"/>
    </source>
</evidence>
<dbReference type="InterPro" id="IPR039356">
    <property type="entry name" value="YfbR/HDDC2"/>
</dbReference>
<feature type="domain" description="HD/PDEase" evidence="10">
    <location>
        <begin position="30"/>
        <end position="153"/>
    </location>
</feature>
<dbReference type="GO" id="GO:0046872">
    <property type="term" value="F:metal ion binding"/>
    <property type="evidence" value="ECO:0007669"/>
    <property type="project" value="UniProtKB-KW"/>
</dbReference>
<evidence type="ECO:0000256" key="6">
    <source>
        <dbReference type="ARBA" id="ARBA00011738"/>
    </source>
</evidence>
<dbReference type="InterPro" id="IPR003607">
    <property type="entry name" value="HD/PDEase_dom"/>
</dbReference>
<dbReference type="SUPFAM" id="SSF109604">
    <property type="entry name" value="HD-domain/PDEase-like"/>
    <property type="match status" value="1"/>
</dbReference>
<dbReference type="GO" id="GO:0002953">
    <property type="term" value="F:5'-deoxynucleotidase activity"/>
    <property type="evidence" value="ECO:0007669"/>
    <property type="project" value="UniProtKB-EC"/>
</dbReference>
<evidence type="ECO:0000313" key="11">
    <source>
        <dbReference type="EMBL" id="TNJ28560.1"/>
    </source>
</evidence>
<evidence type="ECO:0000256" key="8">
    <source>
        <dbReference type="ARBA" id="ARBA00022723"/>
    </source>
</evidence>
<comment type="catalytic activity">
    <reaction evidence="1">
        <text>a 2'-deoxyribonucleoside 5'-phosphate + H2O = a 2'-deoxyribonucleoside + phosphate</text>
        <dbReference type="Rhea" id="RHEA:36167"/>
        <dbReference type="ChEBI" id="CHEBI:15377"/>
        <dbReference type="ChEBI" id="CHEBI:18274"/>
        <dbReference type="ChEBI" id="CHEBI:43474"/>
        <dbReference type="ChEBI" id="CHEBI:65317"/>
        <dbReference type="EC" id="3.1.3.89"/>
    </reaction>
</comment>
<evidence type="ECO:0000256" key="4">
    <source>
        <dbReference type="ARBA" id="ARBA00004074"/>
    </source>
</evidence>
<evidence type="ECO:0000256" key="5">
    <source>
        <dbReference type="ARBA" id="ARBA00009999"/>
    </source>
</evidence>
<evidence type="ECO:0000256" key="2">
    <source>
        <dbReference type="ARBA" id="ARBA00001936"/>
    </source>
</evidence>
<name>A0A4Z1SS20_GIAMU</name>
<dbReference type="Gene3D" id="1.10.3210.10">
    <property type="entry name" value="Hypothetical protein af1432"/>
    <property type="match status" value="1"/>
</dbReference>
<evidence type="ECO:0000256" key="9">
    <source>
        <dbReference type="ARBA" id="ARBA00022801"/>
    </source>
</evidence>
<evidence type="ECO:0000256" key="7">
    <source>
        <dbReference type="ARBA" id="ARBA00012964"/>
    </source>
</evidence>
<dbReference type="EC" id="3.1.3.89" evidence="7"/>
<evidence type="ECO:0000256" key="3">
    <source>
        <dbReference type="ARBA" id="ARBA00001941"/>
    </source>
</evidence>
<gene>
    <name evidence="11" type="ORF">GMRT_12724</name>
</gene>
<evidence type="ECO:0000313" key="12">
    <source>
        <dbReference type="Proteomes" id="UP000315496"/>
    </source>
</evidence>
<dbReference type="Proteomes" id="UP000315496">
    <property type="component" value="Chromosome 2"/>
</dbReference>
<dbReference type="InterPro" id="IPR006674">
    <property type="entry name" value="HD_domain"/>
</dbReference>
<keyword evidence="12" id="KW-1185">Reference proteome</keyword>
<dbReference type="CDD" id="cd00077">
    <property type="entry name" value="HDc"/>
    <property type="match status" value="1"/>
</dbReference>
<sequence length="203" mass="23038">MDSFVEFQAILQGLCALPRTGWTYYPMIHEVESVADHCLHTAQIALDVGYDLPQAERQRLVQMMLLHDLAESLIGDHIPEACGGLPISEKKEREAKAVKYISDLLRNAGHEEFASTYQALFDEYEAQKTDLSIMAHCLDKIDMLRMALEYERRYHVNLDSFFVGVTVPSLQKTAHPAIHRAAQLLAQLKARVDCFTPLEPRPD</sequence>
<proteinExistence type="inferred from homology"/>
<organism evidence="11 12">
    <name type="scientific">Giardia muris</name>
    <dbReference type="NCBI Taxonomy" id="5742"/>
    <lineage>
        <taxon>Eukaryota</taxon>
        <taxon>Metamonada</taxon>
        <taxon>Diplomonadida</taxon>
        <taxon>Hexamitidae</taxon>
        <taxon>Giardiinae</taxon>
        <taxon>Giardia</taxon>
    </lineage>
</organism>
<dbReference type="AlphaFoldDB" id="A0A4Z1SS20"/>
<comment type="cofactor">
    <cofactor evidence="3">
        <name>Co(2+)</name>
        <dbReference type="ChEBI" id="CHEBI:48828"/>
    </cofactor>
</comment>
<dbReference type="EMBL" id="VDLU01000002">
    <property type="protein sequence ID" value="TNJ28560.1"/>
    <property type="molecule type" value="Genomic_DNA"/>
</dbReference>
<dbReference type="Pfam" id="PF13023">
    <property type="entry name" value="HD_3"/>
    <property type="match status" value="1"/>
</dbReference>
<dbReference type="PANTHER" id="PTHR11845:SF13">
    <property type="entry name" value="5'-DEOXYNUCLEOTIDASE HDDC2"/>
    <property type="match status" value="1"/>
</dbReference>
<reference evidence="11 12" key="1">
    <citation type="submission" date="2019-05" db="EMBL/GenBank/DDBJ databases">
        <title>The compact genome of Giardia muris reveals important steps in the evolution of intestinal protozoan parasites.</title>
        <authorList>
            <person name="Xu F."/>
            <person name="Jimenez-Gonzalez A."/>
            <person name="Einarsson E."/>
            <person name="Astvaldsson A."/>
            <person name="Peirasmaki D."/>
            <person name="Eckmann L."/>
            <person name="Andersson J.O."/>
            <person name="Svard S.G."/>
            <person name="Jerlstrom-Hultqvist J."/>
        </authorList>
    </citation>
    <scope>NUCLEOTIDE SEQUENCE [LARGE SCALE GENOMIC DNA]</scope>
    <source>
        <strain evidence="11 12">Roberts-Thomson</strain>
    </source>
</reference>
<protein>
    <recommendedName>
        <fullName evidence="7">5'-deoxynucleotidase</fullName>
        <ecNumber evidence="7">3.1.3.89</ecNumber>
    </recommendedName>
</protein>
<comment type="similarity">
    <text evidence="5">Belongs to the HDDC2 family.</text>
</comment>
<accession>A0A4Z1SS20</accession>